<accession>A0ABY8U6T2</accession>
<name>A0ABY8U6T2_TETOB</name>
<dbReference type="Proteomes" id="UP001244341">
    <property type="component" value="Chromosome 7b"/>
</dbReference>
<proteinExistence type="predicted"/>
<keyword evidence="2" id="KW-1185">Reference proteome</keyword>
<protein>
    <submittedName>
        <fullName evidence="1">Uncharacterized protein</fullName>
    </submittedName>
</protein>
<gene>
    <name evidence="1" type="ORF">OEZ85_012862</name>
</gene>
<evidence type="ECO:0000313" key="1">
    <source>
        <dbReference type="EMBL" id="WIA16146.1"/>
    </source>
</evidence>
<reference evidence="1 2" key="1">
    <citation type="submission" date="2023-05" db="EMBL/GenBank/DDBJ databases">
        <title>A 100% complete, gapless, phased diploid assembly of the Scenedesmus obliquus UTEX 3031 genome.</title>
        <authorList>
            <person name="Biondi T.C."/>
            <person name="Hanschen E.R."/>
            <person name="Kwon T."/>
            <person name="Eng W."/>
            <person name="Kruse C.P.S."/>
            <person name="Koehler S.I."/>
            <person name="Kunde Y."/>
            <person name="Gleasner C.D."/>
            <person name="You Mak K.T."/>
            <person name="Polle J."/>
            <person name="Hovde B.T."/>
            <person name="Starkenburg S.R."/>
        </authorList>
    </citation>
    <scope>NUCLEOTIDE SEQUENCE [LARGE SCALE GENOMIC DNA]</scope>
    <source>
        <strain evidence="1 2">DOE0152z</strain>
    </source>
</reference>
<sequence>MEIGNYGLGDTGATDVLLRGNIRGFQVIAISQPKGLDACAFDSSCPVRSTISCKWSKLQTNGKRRLAVSMVAVDAGNHTSAFSVRSRAGAFDMNPDNNGIKLPYTLLAGCCFADASGQPTCKDMSQEECIARSGLAFSPGLPCARRPCEHAVVKKNAAGEGPLGTCNVRRRCFELIHQGVCRNREGVGFSNDPCRALQAAMHPACYGEPKAVPLPPFVGP</sequence>
<organism evidence="1 2">
    <name type="scientific">Tetradesmus obliquus</name>
    <name type="common">Green alga</name>
    <name type="synonym">Acutodesmus obliquus</name>
    <dbReference type="NCBI Taxonomy" id="3088"/>
    <lineage>
        <taxon>Eukaryota</taxon>
        <taxon>Viridiplantae</taxon>
        <taxon>Chlorophyta</taxon>
        <taxon>core chlorophytes</taxon>
        <taxon>Chlorophyceae</taxon>
        <taxon>CS clade</taxon>
        <taxon>Sphaeropleales</taxon>
        <taxon>Scenedesmaceae</taxon>
        <taxon>Tetradesmus</taxon>
    </lineage>
</organism>
<dbReference type="EMBL" id="CP126214">
    <property type="protein sequence ID" value="WIA16146.1"/>
    <property type="molecule type" value="Genomic_DNA"/>
</dbReference>
<evidence type="ECO:0000313" key="2">
    <source>
        <dbReference type="Proteomes" id="UP001244341"/>
    </source>
</evidence>